<feature type="disulfide bond" evidence="5">
    <location>
        <begin position="668"/>
        <end position="695"/>
    </location>
</feature>
<dbReference type="PROSITE" id="PS01180">
    <property type="entry name" value="CUB"/>
    <property type="match status" value="3"/>
</dbReference>
<evidence type="ECO:0000256" key="6">
    <source>
        <dbReference type="SAM" id="MobiDB-lite"/>
    </source>
</evidence>
<evidence type="ECO:0000256" key="4">
    <source>
        <dbReference type="PROSITE-ProRule" id="PRU00059"/>
    </source>
</evidence>
<dbReference type="Gene3D" id="2.10.70.10">
    <property type="entry name" value="Complement Module, domain 1"/>
    <property type="match status" value="4"/>
</dbReference>
<evidence type="ECO:0000256" key="5">
    <source>
        <dbReference type="PROSITE-ProRule" id="PRU00302"/>
    </source>
</evidence>
<dbReference type="InterPro" id="IPR051277">
    <property type="entry name" value="SEZ6_CSMD_C4BPB_Regulators"/>
</dbReference>
<reference evidence="10" key="2">
    <citation type="submission" date="2025-08" db="UniProtKB">
        <authorList>
            <consortium name="Ensembl"/>
        </authorList>
    </citation>
    <scope>IDENTIFICATION</scope>
</reference>
<dbReference type="Proteomes" id="UP000694558">
    <property type="component" value="Chromosome 4"/>
</dbReference>
<feature type="domain" description="CUB" evidence="8">
    <location>
        <begin position="173"/>
        <end position="282"/>
    </location>
</feature>
<dbReference type="Pfam" id="PF00084">
    <property type="entry name" value="Sushi"/>
    <property type="match status" value="4"/>
</dbReference>
<dbReference type="PANTHER" id="PTHR45656">
    <property type="entry name" value="PROTEIN CBR-CLEC-78"/>
    <property type="match status" value="1"/>
</dbReference>
<dbReference type="Pfam" id="PF00431">
    <property type="entry name" value="CUB"/>
    <property type="match status" value="2"/>
</dbReference>
<dbReference type="CDD" id="cd00041">
    <property type="entry name" value="CUB"/>
    <property type="match status" value="2"/>
</dbReference>
<dbReference type="CDD" id="cd00033">
    <property type="entry name" value="CCP"/>
    <property type="match status" value="4"/>
</dbReference>
<dbReference type="Ensembl" id="ENSSMAT00000079399.1">
    <property type="protein sequence ID" value="ENSSMAP00000049667.1"/>
    <property type="gene ID" value="ENSSMAG00000008974.2"/>
</dbReference>
<dbReference type="InterPro" id="IPR000436">
    <property type="entry name" value="Sushi_SCR_CCP_dom"/>
</dbReference>
<dbReference type="SMART" id="SM00042">
    <property type="entry name" value="CUB"/>
    <property type="match status" value="3"/>
</dbReference>
<comment type="caution">
    <text evidence="5">Lacks conserved residue(s) required for the propagation of feature annotation.</text>
</comment>
<keyword evidence="7" id="KW-1133">Transmembrane helix</keyword>
<dbReference type="GO" id="GO:0043025">
    <property type="term" value="C:neuronal cell body"/>
    <property type="evidence" value="ECO:0007669"/>
    <property type="project" value="TreeGrafter"/>
</dbReference>
<keyword evidence="7" id="KW-0472">Membrane</keyword>
<feature type="region of interest" description="Disordered" evidence="6">
    <location>
        <begin position="90"/>
        <end position="138"/>
    </location>
</feature>
<gene>
    <name evidence="10" type="primary">SEZ6L</name>
</gene>
<dbReference type="GeneTree" id="ENSGT00940000158873"/>
<feature type="domain" description="Sushi" evidence="9">
    <location>
        <begin position="702"/>
        <end position="763"/>
    </location>
</feature>
<keyword evidence="2" id="KW-0677">Repeat</keyword>
<keyword evidence="7" id="KW-0812">Transmembrane</keyword>
<dbReference type="SUPFAM" id="SSF49854">
    <property type="entry name" value="Spermadhesin, CUB domain"/>
    <property type="match status" value="3"/>
</dbReference>
<organism evidence="10 11">
    <name type="scientific">Scophthalmus maximus</name>
    <name type="common">Turbot</name>
    <name type="synonym">Psetta maxima</name>
    <dbReference type="NCBI Taxonomy" id="52904"/>
    <lineage>
        <taxon>Eukaryota</taxon>
        <taxon>Metazoa</taxon>
        <taxon>Chordata</taxon>
        <taxon>Craniata</taxon>
        <taxon>Vertebrata</taxon>
        <taxon>Euteleostomi</taxon>
        <taxon>Actinopterygii</taxon>
        <taxon>Neopterygii</taxon>
        <taxon>Teleostei</taxon>
        <taxon>Neoteleostei</taxon>
        <taxon>Acanthomorphata</taxon>
        <taxon>Carangaria</taxon>
        <taxon>Pleuronectiformes</taxon>
        <taxon>Pleuronectoidei</taxon>
        <taxon>Scophthalmidae</taxon>
        <taxon>Scophthalmus</taxon>
    </lineage>
</organism>
<dbReference type="FunFam" id="2.10.70.10:FF:000010">
    <property type="entry name" value="Seizure related 6 homolog like"/>
    <property type="match status" value="1"/>
</dbReference>
<evidence type="ECO:0000256" key="1">
    <source>
        <dbReference type="ARBA" id="ARBA00022659"/>
    </source>
</evidence>
<dbReference type="AlphaFoldDB" id="A0A8D3CQV9"/>
<dbReference type="SMART" id="SM00032">
    <property type="entry name" value="CCP"/>
    <property type="match status" value="4"/>
</dbReference>
<protein>
    <submittedName>
        <fullName evidence="10">Seizure related 6 homolog like</fullName>
    </submittedName>
</protein>
<evidence type="ECO:0000259" key="9">
    <source>
        <dbReference type="PROSITE" id="PS50923"/>
    </source>
</evidence>
<reference evidence="10" key="1">
    <citation type="submission" date="2023-05" db="EMBL/GenBank/DDBJ databases">
        <title>High-quality long-read genome of Scophthalmus maximus.</title>
        <authorList>
            <person name="Lien S."/>
            <person name="Martinez P."/>
        </authorList>
    </citation>
    <scope>NUCLEOTIDE SEQUENCE [LARGE SCALE GENOMIC DNA]</scope>
</reference>
<sequence>MLFAPCFPLFSDKDVRPAAPFTPHPAVTQGTTKESGPRGKSAGAVAGGLPHSLLVQRGRLVSQKGAIPASALPQSLLPLLGRGLSASSLPGGHSLEHGSGGSLGGVKPPASAAVPGRGSDPTRPPPRGFPAEFPGMLTLKGITRQATEEYKNKKMRPMQTNLSPALSSAAQSCMVNLSDPEGYIDSLDDPPLPDGTSLHCTYTVTVYTGYGVELQVKSVNLSEGEQLSIRGADERGALLVLANHTLLVEGQVIRSPTNTLSVYYRSAPEGSTGNFQLHYQIFRLSCSLPKRPHFGEVSVLDLLPGGTARFHCHMGYHLQGAPLLTCLNASLPVWSGKEPSCRALCGGTVKNATVGRVLSPSPHHGPNATQDCSCSWSLEAPRGQRLHLHLERLALGPTDRLVLWSGLDAGSVVLFDSGRGGQIPFEGVISEGPAVRIQFITDQPNHNTGFNIRYEAFERGHCYEPYLQNGNFTTSDPLYGVGAVVQFACDPGHSLEQGPPVIECISARDPYWNDTEPLCKAQCGGDLTGPGGVILSPNWPEWYGEGEDCSWRIHVGEDKRVLLDVQLLNISDSDMLTITDGDEVTTRILGRYIGGTSPFKLSSTTPDLTVTFHSDPAGLVFGKGEGFIINYMEVSRNDSCPDLPEIQNGWKTTSHVALVRGAHITYQCDPGYDLVGRETLTCQLDLSWSSQPPFCEKTEDSVSCENPGLPDNGYQILSKRLYLPGESLTFVCYQGYELIGEVAIKCILGNPSFWSGPLPLCRVNLVLFLCCASVAEATAGSTLDGGNIALAVFILVLLLSVLLGGAYVYVTRCRYHSNLRLPLIYPHPYRQITVETEFDNPLYETGGDTREYEVSI</sequence>
<proteinExistence type="predicted"/>
<dbReference type="GO" id="GO:0090036">
    <property type="term" value="P:regulation of protein kinase C signaling"/>
    <property type="evidence" value="ECO:0007669"/>
    <property type="project" value="TreeGrafter"/>
</dbReference>
<feature type="disulfide bond" evidence="4">
    <location>
        <begin position="173"/>
        <end position="200"/>
    </location>
</feature>
<accession>A0A8D3CQV9</accession>
<feature type="domain" description="Sushi" evidence="9">
    <location>
        <begin position="638"/>
        <end position="697"/>
    </location>
</feature>
<evidence type="ECO:0000256" key="3">
    <source>
        <dbReference type="ARBA" id="ARBA00023157"/>
    </source>
</evidence>
<keyword evidence="1 5" id="KW-0768">Sushi</keyword>
<keyword evidence="3 5" id="KW-1015">Disulfide bond</keyword>
<feature type="domain" description="Sushi" evidence="9">
    <location>
        <begin position="460"/>
        <end position="521"/>
    </location>
</feature>
<feature type="domain" description="CUB" evidence="8">
    <location>
        <begin position="523"/>
        <end position="634"/>
    </location>
</feature>
<feature type="domain" description="CUB" evidence="8">
    <location>
        <begin position="345"/>
        <end position="457"/>
    </location>
</feature>
<dbReference type="GO" id="GO:0060074">
    <property type="term" value="P:synapse maturation"/>
    <property type="evidence" value="ECO:0007669"/>
    <property type="project" value="TreeGrafter"/>
</dbReference>
<evidence type="ECO:0000256" key="7">
    <source>
        <dbReference type="SAM" id="Phobius"/>
    </source>
</evidence>
<dbReference type="PROSITE" id="PS50923">
    <property type="entry name" value="SUSHI"/>
    <property type="match status" value="4"/>
</dbReference>
<name>A0A8D3CQV9_SCOMX</name>
<evidence type="ECO:0000256" key="2">
    <source>
        <dbReference type="ARBA" id="ARBA00022737"/>
    </source>
</evidence>
<dbReference type="SUPFAM" id="SSF57535">
    <property type="entry name" value="Complement control module/SCR domain"/>
    <property type="match status" value="4"/>
</dbReference>
<dbReference type="InterPro" id="IPR000859">
    <property type="entry name" value="CUB_dom"/>
</dbReference>
<dbReference type="InterPro" id="IPR035914">
    <property type="entry name" value="Sperma_CUB_dom_sf"/>
</dbReference>
<evidence type="ECO:0000259" key="8">
    <source>
        <dbReference type="PROSITE" id="PS01180"/>
    </source>
</evidence>
<feature type="region of interest" description="Disordered" evidence="6">
    <location>
        <begin position="20"/>
        <end position="43"/>
    </location>
</feature>
<evidence type="ECO:0000313" key="10">
    <source>
        <dbReference type="Ensembl" id="ENSSMAP00000049667.1"/>
    </source>
</evidence>
<feature type="domain" description="Sushi" evidence="9">
    <location>
        <begin position="284"/>
        <end position="343"/>
    </location>
</feature>
<dbReference type="InterPro" id="IPR035976">
    <property type="entry name" value="Sushi/SCR/CCP_sf"/>
</dbReference>
<dbReference type="Gene3D" id="2.60.120.290">
    <property type="entry name" value="Spermadhesin, CUB domain"/>
    <property type="match status" value="3"/>
</dbReference>
<feature type="transmembrane region" description="Helical" evidence="7">
    <location>
        <begin position="788"/>
        <end position="810"/>
    </location>
</feature>
<dbReference type="GO" id="GO:0005783">
    <property type="term" value="C:endoplasmic reticulum"/>
    <property type="evidence" value="ECO:0007669"/>
    <property type="project" value="TreeGrafter"/>
</dbReference>
<dbReference type="PANTHER" id="PTHR45656:SF8">
    <property type="entry name" value="SEIZURE 6-LIKE PROTEIN"/>
    <property type="match status" value="1"/>
</dbReference>
<evidence type="ECO:0000313" key="11">
    <source>
        <dbReference type="Proteomes" id="UP000694558"/>
    </source>
</evidence>